<dbReference type="PROSITE" id="PS01278">
    <property type="entry name" value="MTTASE_RADICAL"/>
    <property type="match status" value="1"/>
</dbReference>
<evidence type="ECO:0000313" key="16">
    <source>
        <dbReference type="Proteomes" id="UP000230775"/>
    </source>
</evidence>
<comment type="function">
    <text evidence="2">Catalyzes the methylthiolation of N6-(dimethylallyl)adenosine (i(6)A), leading to the formation of 2-methylthio-N6-(dimethylallyl)adenosine (ms(2)i(6)A) at position 37 in tRNAs that read codons beginning with uridine.</text>
</comment>
<dbReference type="GO" id="GO:0046872">
    <property type="term" value="F:metal ion binding"/>
    <property type="evidence" value="ECO:0007669"/>
    <property type="project" value="UniProtKB-KW"/>
</dbReference>
<dbReference type="SFLD" id="SFLDS00029">
    <property type="entry name" value="Radical_SAM"/>
    <property type="match status" value="1"/>
</dbReference>
<evidence type="ECO:0000256" key="1">
    <source>
        <dbReference type="ARBA" id="ARBA00001966"/>
    </source>
</evidence>
<dbReference type="SFLD" id="SFLDG01082">
    <property type="entry name" value="B12-binding_domain_containing"/>
    <property type="match status" value="1"/>
</dbReference>
<organism evidence="15 16">
    <name type="scientific">Candidatus Shapirobacteria bacterium CG09_land_8_20_14_0_10_39_12</name>
    <dbReference type="NCBI Taxonomy" id="1974885"/>
    <lineage>
        <taxon>Bacteria</taxon>
        <taxon>Candidatus Shapironibacteriota</taxon>
    </lineage>
</organism>
<evidence type="ECO:0000256" key="8">
    <source>
        <dbReference type="ARBA" id="ARBA00023014"/>
    </source>
</evidence>
<dbReference type="SFLD" id="SFLDG01061">
    <property type="entry name" value="methylthiotransferase"/>
    <property type="match status" value="1"/>
</dbReference>
<dbReference type="SUPFAM" id="SSF102114">
    <property type="entry name" value="Radical SAM enzymes"/>
    <property type="match status" value="1"/>
</dbReference>
<dbReference type="SMART" id="SM00729">
    <property type="entry name" value="Elp3"/>
    <property type="match status" value="1"/>
</dbReference>
<dbReference type="PROSITE" id="PS51449">
    <property type="entry name" value="MTTASE_N"/>
    <property type="match status" value="1"/>
</dbReference>
<keyword evidence="3" id="KW-0004">4Fe-4S</keyword>
<dbReference type="Pfam" id="PF00919">
    <property type="entry name" value="UPF0004"/>
    <property type="match status" value="1"/>
</dbReference>
<dbReference type="CDD" id="cd01335">
    <property type="entry name" value="Radical_SAM"/>
    <property type="match status" value="1"/>
</dbReference>
<keyword evidence="5" id="KW-0949">S-adenosyl-L-methionine</keyword>
<protein>
    <recommendedName>
        <fullName evidence="10">tRNA-2-methylthio-N(6)-dimethylallyladenosine synthase</fullName>
        <ecNumber evidence="9">2.8.4.3</ecNumber>
    </recommendedName>
    <alternativeName>
        <fullName evidence="12">(Dimethylallyl)adenosine tRNA methylthiotransferase MiaB</fullName>
    </alternativeName>
    <alternativeName>
        <fullName evidence="11">tRNA-i(6)A37 methylthiotransferase</fullName>
    </alternativeName>
</protein>
<keyword evidence="7" id="KW-0408">Iron</keyword>
<evidence type="ECO:0000313" key="15">
    <source>
        <dbReference type="EMBL" id="PIS14299.1"/>
    </source>
</evidence>
<evidence type="ECO:0000256" key="2">
    <source>
        <dbReference type="ARBA" id="ARBA00003234"/>
    </source>
</evidence>
<dbReference type="PROSITE" id="PS51918">
    <property type="entry name" value="RADICAL_SAM"/>
    <property type="match status" value="1"/>
</dbReference>
<keyword evidence="6" id="KW-0479">Metal-binding</keyword>
<keyword evidence="8" id="KW-0411">Iron-sulfur</keyword>
<dbReference type="InterPro" id="IPR013848">
    <property type="entry name" value="Methylthiotransferase_N"/>
</dbReference>
<evidence type="ECO:0000256" key="12">
    <source>
        <dbReference type="ARBA" id="ARBA00081141"/>
    </source>
</evidence>
<dbReference type="Pfam" id="PF04055">
    <property type="entry name" value="Radical_SAM"/>
    <property type="match status" value="1"/>
</dbReference>
<dbReference type="GO" id="GO:0051539">
    <property type="term" value="F:4 iron, 4 sulfur cluster binding"/>
    <property type="evidence" value="ECO:0007669"/>
    <property type="project" value="UniProtKB-KW"/>
</dbReference>
<evidence type="ECO:0000256" key="4">
    <source>
        <dbReference type="ARBA" id="ARBA00022679"/>
    </source>
</evidence>
<dbReference type="InterPro" id="IPR005839">
    <property type="entry name" value="Methylthiotransferase"/>
</dbReference>
<evidence type="ECO:0000256" key="7">
    <source>
        <dbReference type="ARBA" id="ARBA00023004"/>
    </source>
</evidence>
<dbReference type="NCBIfam" id="TIGR00089">
    <property type="entry name" value="MiaB/RimO family radical SAM methylthiotransferase"/>
    <property type="match status" value="1"/>
</dbReference>
<dbReference type="FunFam" id="3.40.50.12160:FF:000003">
    <property type="entry name" value="CDK5 regulatory subunit-associated protein 1"/>
    <property type="match status" value="1"/>
</dbReference>
<proteinExistence type="predicted"/>
<dbReference type="FunFam" id="3.80.30.20:FF:000001">
    <property type="entry name" value="tRNA-2-methylthio-N(6)-dimethylallyladenosine synthase 2"/>
    <property type="match status" value="1"/>
</dbReference>
<dbReference type="InterPro" id="IPR007197">
    <property type="entry name" value="rSAM"/>
</dbReference>
<dbReference type="GO" id="GO:0035597">
    <property type="term" value="F:tRNA-2-methylthio-N(6)-dimethylallyladenosine(37) synthase activity"/>
    <property type="evidence" value="ECO:0007669"/>
    <property type="project" value="UniProtKB-EC"/>
</dbReference>
<dbReference type="AlphaFoldDB" id="A0A2H0WQV7"/>
<dbReference type="PANTHER" id="PTHR43020:SF2">
    <property type="entry name" value="MITOCHONDRIAL TRNA METHYLTHIOTRANSFERASE CDK5RAP1"/>
    <property type="match status" value="1"/>
</dbReference>
<evidence type="ECO:0000256" key="9">
    <source>
        <dbReference type="ARBA" id="ARBA00033765"/>
    </source>
</evidence>
<evidence type="ECO:0000256" key="11">
    <source>
        <dbReference type="ARBA" id="ARBA00080698"/>
    </source>
</evidence>
<dbReference type="InterPro" id="IPR038135">
    <property type="entry name" value="Methylthiotransferase_N_sf"/>
</dbReference>
<dbReference type="Gene3D" id="3.30.750.200">
    <property type="match status" value="1"/>
</dbReference>
<dbReference type="Gene3D" id="3.40.50.12160">
    <property type="entry name" value="Methylthiotransferase, N-terminal domain"/>
    <property type="match status" value="1"/>
</dbReference>
<evidence type="ECO:0000256" key="3">
    <source>
        <dbReference type="ARBA" id="ARBA00022485"/>
    </source>
</evidence>
<dbReference type="EMBL" id="PEZI01000071">
    <property type="protein sequence ID" value="PIS14299.1"/>
    <property type="molecule type" value="Genomic_DNA"/>
</dbReference>
<dbReference type="Gene3D" id="3.30.750.210">
    <property type="match status" value="1"/>
</dbReference>
<dbReference type="PANTHER" id="PTHR43020">
    <property type="entry name" value="CDK5 REGULATORY SUBUNIT-ASSOCIATED PROTEIN 1"/>
    <property type="match status" value="1"/>
</dbReference>
<comment type="caution">
    <text evidence="15">The sequence shown here is derived from an EMBL/GenBank/DDBJ whole genome shotgun (WGS) entry which is preliminary data.</text>
</comment>
<sequence>MKKYFVKTYGCAMNVVDSEKIAGWYEQKKWQLAQKIEEADEVIIVTCSVRQTAEDRVYGLINNLSKLKKNNNKLKIILTGCMIRYPLKWLRDKMPAVDEFKKISEYKINSQFFNSLICNSQKHAFVKIMEGCNNFCSYCVVPYARGREVSRPFDEIVCEVKASAQKGYKEITLLGQNVNSYENGFAQLLLAVNKISGIEKISFLTSNPWDLTDEIIKAMKLPKIDRYLHLPVQSGDNGILKKMNRCYTAEDFLKLVEKIRKEIADIQIGTDIIVGFPGETEEQFQNTVDLCKKIKFVKAYVSMYSARPQTAAYKLIDDIPHKEKRRRWKILDDLINKQDFTFFS</sequence>
<dbReference type="InterPro" id="IPR020612">
    <property type="entry name" value="Methylthiotransferase_CS"/>
</dbReference>
<dbReference type="InterPro" id="IPR006638">
    <property type="entry name" value="Elp3/MiaA/NifB-like_rSAM"/>
</dbReference>
<evidence type="ECO:0000259" key="14">
    <source>
        <dbReference type="PROSITE" id="PS51918"/>
    </source>
</evidence>
<feature type="domain" description="MTTase N-terminal" evidence="13">
    <location>
        <begin position="2"/>
        <end position="118"/>
    </location>
</feature>
<comment type="cofactor">
    <cofactor evidence="1">
        <name>[4Fe-4S] cluster</name>
        <dbReference type="ChEBI" id="CHEBI:49883"/>
    </cofactor>
</comment>
<evidence type="ECO:0000256" key="6">
    <source>
        <dbReference type="ARBA" id="ARBA00022723"/>
    </source>
</evidence>
<evidence type="ECO:0000256" key="5">
    <source>
        <dbReference type="ARBA" id="ARBA00022691"/>
    </source>
</evidence>
<dbReference type="GO" id="GO:0005829">
    <property type="term" value="C:cytosol"/>
    <property type="evidence" value="ECO:0007669"/>
    <property type="project" value="TreeGrafter"/>
</dbReference>
<evidence type="ECO:0000256" key="10">
    <source>
        <dbReference type="ARBA" id="ARBA00068570"/>
    </source>
</evidence>
<dbReference type="Proteomes" id="UP000230775">
    <property type="component" value="Unassembled WGS sequence"/>
</dbReference>
<dbReference type="EC" id="2.8.4.3" evidence="9"/>
<name>A0A2H0WQV7_9BACT</name>
<evidence type="ECO:0000259" key="13">
    <source>
        <dbReference type="PROSITE" id="PS51449"/>
    </source>
</evidence>
<feature type="domain" description="Radical SAM core" evidence="14">
    <location>
        <begin position="118"/>
        <end position="341"/>
    </location>
</feature>
<accession>A0A2H0WQV7</accession>
<keyword evidence="4 15" id="KW-0808">Transferase</keyword>
<reference evidence="16" key="1">
    <citation type="submission" date="2017-09" db="EMBL/GenBank/DDBJ databases">
        <title>Depth-based differentiation of microbial function through sediment-hosted aquifers and enrichment of novel symbionts in the deep terrestrial subsurface.</title>
        <authorList>
            <person name="Probst A.J."/>
            <person name="Ladd B."/>
            <person name="Jarett J.K."/>
            <person name="Geller-Mcgrath D.E."/>
            <person name="Sieber C.M.K."/>
            <person name="Emerson J.B."/>
            <person name="Anantharaman K."/>
            <person name="Thomas B.C."/>
            <person name="Malmstrom R."/>
            <person name="Stieglmeier M."/>
            <person name="Klingl A."/>
            <person name="Woyke T."/>
            <person name="Ryan C.M."/>
            <person name="Banfield J.F."/>
        </authorList>
    </citation>
    <scope>NUCLEOTIDE SEQUENCE [LARGE SCALE GENOMIC DNA]</scope>
</reference>
<gene>
    <name evidence="15" type="ORF">COT64_03430</name>
</gene>
<dbReference type="InterPro" id="IPR058240">
    <property type="entry name" value="rSAM_sf"/>
</dbReference>